<dbReference type="Gene3D" id="3.90.1150.10">
    <property type="entry name" value="Aspartate Aminotransferase, domain 1"/>
    <property type="match status" value="1"/>
</dbReference>
<evidence type="ECO:0000256" key="5">
    <source>
        <dbReference type="ARBA" id="ARBA00023239"/>
    </source>
</evidence>
<evidence type="ECO:0000256" key="1">
    <source>
        <dbReference type="ARBA" id="ARBA00001933"/>
    </source>
</evidence>
<comment type="similarity">
    <text evidence="2 7">Belongs to the group II decarboxylase family.</text>
</comment>
<organism evidence="8">
    <name type="scientific">[Clostridium] nexile</name>
    <dbReference type="NCBI Taxonomy" id="29361"/>
    <lineage>
        <taxon>Bacteria</taxon>
        <taxon>Bacillati</taxon>
        <taxon>Bacillota</taxon>
        <taxon>Clostridia</taxon>
        <taxon>Lachnospirales</taxon>
        <taxon>Lachnospiraceae</taxon>
        <taxon>Tyzzerella</taxon>
    </lineage>
</organism>
<dbReference type="InterPro" id="IPR015421">
    <property type="entry name" value="PyrdxlP-dep_Trfase_major"/>
</dbReference>
<dbReference type="PANTHER" id="PTHR11999:SF70">
    <property type="entry name" value="MIP05841P"/>
    <property type="match status" value="1"/>
</dbReference>
<dbReference type="InterPro" id="IPR021115">
    <property type="entry name" value="Pyridoxal-P_BS"/>
</dbReference>
<keyword evidence="4 6" id="KW-0663">Pyridoxal phosphate</keyword>
<protein>
    <submittedName>
        <fullName evidence="8">L-2,4-diaminobutyrate decarboxylase</fullName>
        <ecNumber evidence="8">4.1.1.86</ecNumber>
    </submittedName>
</protein>
<dbReference type="SUPFAM" id="SSF53383">
    <property type="entry name" value="PLP-dependent transferases"/>
    <property type="match status" value="1"/>
</dbReference>
<dbReference type="InterPro" id="IPR010977">
    <property type="entry name" value="Aromatic_deC"/>
</dbReference>
<dbReference type="Pfam" id="PF00282">
    <property type="entry name" value="Pyridoxal_deC"/>
    <property type="match status" value="1"/>
</dbReference>
<dbReference type="InterPro" id="IPR015422">
    <property type="entry name" value="PyrdxlP-dep_Trfase_small"/>
</dbReference>
<dbReference type="EC" id="4.1.1.86" evidence="8"/>
<dbReference type="GO" id="GO:0006520">
    <property type="term" value="P:amino acid metabolic process"/>
    <property type="evidence" value="ECO:0007669"/>
    <property type="project" value="InterPro"/>
</dbReference>
<comment type="cofactor">
    <cofactor evidence="1 6 7">
        <name>pyridoxal 5'-phosphate</name>
        <dbReference type="ChEBI" id="CHEBI:597326"/>
    </cofactor>
</comment>
<feature type="modified residue" description="N6-(pyridoxal phosphate)lysine" evidence="6">
    <location>
        <position position="294"/>
    </location>
</feature>
<dbReference type="AlphaFoldDB" id="A0A6N2RYN2"/>
<evidence type="ECO:0000313" key="8">
    <source>
        <dbReference type="EMBL" id="VYS84835.1"/>
    </source>
</evidence>
<dbReference type="GO" id="GO:0004058">
    <property type="term" value="F:aromatic-L-amino-acid decarboxylase activity"/>
    <property type="evidence" value="ECO:0007669"/>
    <property type="project" value="UniProtKB-ARBA"/>
</dbReference>
<dbReference type="EMBL" id="CACRTG010000002">
    <property type="protein sequence ID" value="VYS84835.1"/>
    <property type="molecule type" value="Genomic_DNA"/>
</dbReference>
<dbReference type="PROSITE" id="PS00392">
    <property type="entry name" value="DDC_GAD_HDC_YDC"/>
    <property type="match status" value="1"/>
</dbReference>
<gene>
    <name evidence="8" type="primary">ddc</name>
    <name evidence="8" type="ORF">CNLFYP112_01026</name>
</gene>
<sequence length="480" mass="53844">MINSENVLNSTQLEEAIQKFVHTFCLEKHDIHSQKVTWHTDEGQAEKIKQIGIPKDGRPVDDVITEMVKEVYRYRGDANHPRFFGFVPGPASSVSWLGDIMTSAYNIHAGGSKLAPTVNCIEQEVIQWLCHQAGFCENPGGVFVSGGSMANITALTAARDNKLNEETLHLGVAYISDQTHSSVAKGLRIIGIPNTRIRKIPTNSNFQLKTDLLESQIQKDLENGLLPFVVIGTAGTTNTGSIDPLEKISQICSKYNLWFHIDGAYGASVLLSPKYRHLLKGTELADSMSWDAHKWLFQTYGCAMVLVKDIKHLFKSFHVNPEYLKDIEGDAEHINPWDIGMELTRPARGLKLWLTFQVLGTDLIGSAIEHGFELATWAEEALRELDHWEIVSKSQLAMINFRYTSDEISEEALDLLHERISERILASGYAAVFTTVLNGKKVLRICALHPETTRDDMRTTIHMLDTFAREILADMKKQNS</sequence>
<dbReference type="GO" id="GO:0030170">
    <property type="term" value="F:pyridoxal phosphate binding"/>
    <property type="evidence" value="ECO:0007669"/>
    <property type="project" value="InterPro"/>
</dbReference>
<dbReference type="GO" id="GO:0033983">
    <property type="term" value="F:diaminobutyrate decarboxylase activity"/>
    <property type="evidence" value="ECO:0007669"/>
    <property type="project" value="UniProtKB-EC"/>
</dbReference>
<dbReference type="InterPro" id="IPR002129">
    <property type="entry name" value="PyrdxlP-dep_de-COase"/>
</dbReference>
<evidence type="ECO:0000256" key="4">
    <source>
        <dbReference type="ARBA" id="ARBA00022898"/>
    </source>
</evidence>
<keyword evidence="3" id="KW-0210">Decarboxylase</keyword>
<dbReference type="PRINTS" id="PR00800">
    <property type="entry name" value="YHDCRBOXLASE"/>
</dbReference>
<evidence type="ECO:0000256" key="2">
    <source>
        <dbReference type="ARBA" id="ARBA00009533"/>
    </source>
</evidence>
<reference evidence="8" key="1">
    <citation type="submission" date="2019-11" db="EMBL/GenBank/DDBJ databases">
        <authorList>
            <person name="Feng L."/>
        </authorList>
    </citation>
    <scope>NUCLEOTIDE SEQUENCE</scope>
    <source>
        <strain evidence="8">CnexileLFYP112</strain>
    </source>
</reference>
<dbReference type="PANTHER" id="PTHR11999">
    <property type="entry name" value="GROUP II PYRIDOXAL-5-PHOSPHATE DECARBOXYLASE"/>
    <property type="match status" value="1"/>
</dbReference>
<keyword evidence="5 7" id="KW-0456">Lyase</keyword>
<dbReference type="GO" id="GO:0019752">
    <property type="term" value="P:carboxylic acid metabolic process"/>
    <property type="evidence" value="ECO:0007669"/>
    <property type="project" value="InterPro"/>
</dbReference>
<evidence type="ECO:0000256" key="7">
    <source>
        <dbReference type="RuleBase" id="RU000382"/>
    </source>
</evidence>
<dbReference type="InterPro" id="IPR015424">
    <property type="entry name" value="PyrdxlP-dep_Trfase"/>
</dbReference>
<dbReference type="Gene3D" id="3.90.1150.170">
    <property type="match status" value="1"/>
</dbReference>
<accession>A0A6N2RYN2</accession>
<proteinExistence type="inferred from homology"/>
<evidence type="ECO:0000256" key="6">
    <source>
        <dbReference type="PIRSR" id="PIRSR602129-50"/>
    </source>
</evidence>
<dbReference type="Gene3D" id="3.40.640.10">
    <property type="entry name" value="Type I PLP-dependent aspartate aminotransferase-like (Major domain)"/>
    <property type="match status" value="1"/>
</dbReference>
<name>A0A6N2RYN2_9FIRM</name>
<evidence type="ECO:0000256" key="3">
    <source>
        <dbReference type="ARBA" id="ARBA00022793"/>
    </source>
</evidence>